<evidence type="ECO:0000256" key="5">
    <source>
        <dbReference type="ARBA" id="ARBA00022833"/>
    </source>
</evidence>
<dbReference type="PANTHER" id="PTHR24394:SF44">
    <property type="entry name" value="ZINC FINGER PROTEIN 271-LIKE"/>
    <property type="match status" value="1"/>
</dbReference>
<protein>
    <recommendedName>
        <fullName evidence="9">C2H2-type domain-containing protein</fullName>
    </recommendedName>
</protein>
<feature type="compositionally biased region" description="Basic residues" evidence="8">
    <location>
        <begin position="725"/>
        <end position="739"/>
    </location>
</feature>
<dbReference type="PROSITE" id="PS50157">
    <property type="entry name" value="ZINC_FINGER_C2H2_2"/>
    <property type="match status" value="2"/>
</dbReference>
<dbReference type="Gene3D" id="3.30.160.60">
    <property type="entry name" value="Classic Zinc Finger"/>
    <property type="match status" value="1"/>
</dbReference>
<evidence type="ECO:0000313" key="11">
    <source>
        <dbReference type="Proteomes" id="UP000673691"/>
    </source>
</evidence>
<keyword evidence="11" id="KW-1185">Reference proteome</keyword>
<dbReference type="EMBL" id="JAEFCI010005303">
    <property type="protein sequence ID" value="KAG5460383.1"/>
    <property type="molecule type" value="Genomic_DNA"/>
</dbReference>
<dbReference type="Pfam" id="PF00096">
    <property type="entry name" value="zf-C2H2"/>
    <property type="match status" value="1"/>
</dbReference>
<dbReference type="Proteomes" id="UP000673691">
    <property type="component" value="Unassembled WGS sequence"/>
</dbReference>
<comment type="caution">
    <text evidence="10">The sequence shown here is derived from an EMBL/GenBank/DDBJ whole genome shotgun (WGS) entry which is preliminary data.</text>
</comment>
<dbReference type="AlphaFoldDB" id="A0A8H7ZWP0"/>
<gene>
    <name evidence="10" type="ORF">BJ554DRAFT_7578</name>
</gene>
<feature type="domain" description="C2H2-type" evidence="9">
    <location>
        <begin position="643"/>
        <end position="670"/>
    </location>
</feature>
<feature type="region of interest" description="Disordered" evidence="8">
    <location>
        <begin position="575"/>
        <end position="642"/>
    </location>
</feature>
<dbReference type="GO" id="GO:0005634">
    <property type="term" value="C:nucleus"/>
    <property type="evidence" value="ECO:0007669"/>
    <property type="project" value="UniProtKB-SubCell"/>
</dbReference>
<reference evidence="10 11" key="1">
    <citation type="journal article" name="Sci. Rep.">
        <title>Genome-scale phylogenetic analyses confirm Olpidium as the closest living zoosporic fungus to the non-flagellated, terrestrial fungi.</title>
        <authorList>
            <person name="Chang Y."/>
            <person name="Rochon D."/>
            <person name="Sekimoto S."/>
            <person name="Wang Y."/>
            <person name="Chovatia M."/>
            <person name="Sandor L."/>
            <person name="Salamov A."/>
            <person name="Grigoriev I.V."/>
            <person name="Stajich J.E."/>
            <person name="Spatafora J.W."/>
        </authorList>
    </citation>
    <scope>NUCLEOTIDE SEQUENCE [LARGE SCALE GENOMIC DNA]</scope>
    <source>
        <strain evidence="10">S191</strain>
    </source>
</reference>
<dbReference type="PROSITE" id="PS00028">
    <property type="entry name" value="ZINC_FINGER_C2H2_1"/>
    <property type="match status" value="1"/>
</dbReference>
<accession>A0A8H7ZWP0</accession>
<organism evidence="10 11">
    <name type="scientific">Olpidium bornovanus</name>
    <dbReference type="NCBI Taxonomy" id="278681"/>
    <lineage>
        <taxon>Eukaryota</taxon>
        <taxon>Fungi</taxon>
        <taxon>Fungi incertae sedis</taxon>
        <taxon>Olpidiomycota</taxon>
        <taxon>Olpidiomycotina</taxon>
        <taxon>Olpidiomycetes</taxon>
        <taxon>Olpidiales</taxon>
        <taxon>Olpidiaceae</taxon>
        <taxon>Olpidium</taxon>
    </lineage>
</organism>
<dbReference type="OrthoDB" id="8922241at2759"/>
<evidence type="ECO:0000256" key="6">
    <source>
        <dbReference type="ARBA" id="ARBA00023242"/>
    </source>
</evidence>
<dbReference type="SUPFAM" id="SSF57667">
    <property type="entry name" value="beta-beta-alpha zinc fingers"/>
    <property type="match status" value="1"/>
</dbReference>
<evidence type="ECO:0000256" key="7">
    <source>
        <dbReference type="PROSITE-ProRule" id="PRU00042"/>
    </source>
</evidence>
<feature type="domain" description="C2H2-type" evidence="9">
    <location>
        <begin position="671"/>
        <end position="699"/>
    </location>
</feature>
<dbReference type="GO" id="GO:0000981">
    <property type="term" value="F:DNA-binding transcription factor activity, RNA polymerase II-specific"/>
    <property type="evidence" value="ECO:0007669"/>
    <property type="project" value="TreeGrafter"/>
</dbReference>
<keyword evidence="6" id="KW-0539">Nucleus</keyword>
<feature type="compositionally biased region" description="Low complexity" evidence="8">
    <location>
        <begin position="575"/>
        <end position="587"/>
    </location>
</feature>
<evidence type="ECO:0000256" key="1">
    <source>
        <dbReference type="ARBA" id="ARBA00004123"/>
    </source>
</evidence>
<proteinExistence type="predicted"/>
<dbReference type="InterPro" id="IPR036236">
    <property type="entry name" value="Znf_C2H2_sf"/>
</dbReference>
<feature type="region of interest" description="Disordered" evidence="8">
    <location>
        <begin position="717"/>
        <end position="739"/>
    </location>
</feature>
<evidence type="ECO:0000259" key="9">
    <source>
        <dbReference type="PROSITE" id="PS50157"/>
    </source>
</evidence>
<evidence type="ECO:0000256" key="4">
    <source>
        <dbReference type="ARBA" id="ARBA00022771"/>
    </source>
</evidence>
<feature type="region of interest" description="Disordered" evidence="8">
    <location>
        <begin position="38"/>
        <end position="70"/>
    </location>
</feature>
<dbReference type="FunFam" id="3.30.160.60:FF:000145">
    <property type="entry name" value="Zinc finger protein 574"/>
    <property type="match status" value="1"/>
</dbReference>
<feature type="region of interest" description="Disordered" evidence="8">
    <location>
        <begin position="512"/>
        <end position="536"/>
    </location>
</feature>
<evidence type="ECO:0000313" key="10">
    <source>
        <dbReference type="EMBL" id="KAG5460383.1"/>
    </source>
</evidence>
<dbReference type="PANTHER" id="PTHR24394">
    <property type="entry name" value="ZINC FINGER PROTEIN"/>
    <property type="match status" value="1"/>
</dbReference>
<sequence length="739" mass="78091">MEVATFGPAPPVRRLQLRTPSTGWVVAAAQECAHSAAPPGAVQSSLSRGGLVPAPPPRRNEHARIPPPPVDVPGASGVPATPTFPPQQVVMSTASSCTTRRETGHAPDVQHPRFSGADVAASAAFPFPVRVPRPASFYPTPAMSPDLGAASPEPLSGDLGVFLTTAGDFSAGLLSSLEPSASAAGLAACRRVVALPDFAGVAKIAGAVLSPTTSTHSILPALGCRDGTLFDPRLKDAGEDALPVSKITMSEMKQMEELDVTWSAMMTSVLDSDCVSLGLATEMNWTDSTLCGVVRVLVSCLPADSAFNPGRSTHPGPTLDDVLPSPEDGFFGDFESPLAVSQATGGVYHGVVNAGVPEKQADTGLRTSAENFILSSAPPTPKVATYTAAGKPLEVSMPDSAVAEELLYIPEVPAPAAMPLLSAGEMKREGFVASGREESTTTDFDVDDKRLAFGTRSDFANDMLESIEDMPAGQTSPARCREPECGCLVDMACDAVLLARELGTVGERVKRNRERTGRGGTAAAAAFSDEDDDDDRSELISIDEDDSGEYCEENSSDGEFKGRMPAFRKAAAAAANKPVPASASSAEKSCRRSSKRSGRSSWGETGNVHHPAAPKSRRRVSTSSSSSGFGSGSRDSKRSGRPYECATCDAAFSRGHDLRRHERIHSQVRDFQCDMCCRRFSRRDALKRHEGVCRSGGKCRRAARREPSAGPDEIFLDKAAADRRRPVRRAVKRAKARPA</sequence>
<keyword evidence="2" id="KW-0479">Metal-binding</keyword>
<dbReference type="GO" id="GO:0008270">
    <property type="term" value="F:zinc ion binding"/>
    <property type="evidence" value="ECO:0007669"/>
    <property type="project" value="UniProtKB-KW"/>
</dbReference>
<evidence type="ECO:0000256" key="8">
    <source>
        <dbReference type="SAM" id="MobiDB-lite"/>
    </source>
</evidence>
<keyword evidence="4 7" id="KW-0863">Zinc-finger</keyword>
<evidence type="ECO:0000256" key="2">
    <source>
        <dbReference type="ARBA" id="ARBA00022723"/>
    </source>
</evidence>
<keyword evidence="3" id="KW-0677">Repeat</keyword>
<name>A0A8H7ZWP0_9FUNG</name>
<comment type="subcellular location">
    <subcellularLocation>
        <location evidence="1">Nucleus</location>
    </subcellularLocation>
</comment>
<dbReference type="InterPro" id="IPR013087">
    <property type="entry name" value="Znf_C2H2_type"/>
</dbReference>
<keyword evidence="5" id="KW-0862">Zinc</keyword>
<dbReference type="SMART" id="SM00355">
    <property type="entry name" value="ZnF_C2H2"/>
    <property type="match status" value="2"/>
</dbReference>
<evidence type="ECO:0000256" key="3">
    <source>
        <dbReference type="ARBA" id="ARBA00022737"/>
    </source>
</evidence>